<dbReference type="EMBL" id="NMUH01012073">
    <property type="protein sequence ID" value="MQM22060.1"/>
    <property type="molecule type" value="Genomic_DNA"/>
</dbReference>
<reference evidence="1" key="1">
    <citation type="submission" date="2017-07" db="EMBL/GenBank/DDBJ databases">
        <title>Taro Niue Genome Assembly and Annotation.</title>
        <authorList>
            <person name="Atibalentja N."/>
            <person name="Keating K."/>
            <person name="Fields C.J."/>
        </authorList>
    </citation>
    <scope>NUCLEOTIDE SEQUENCE</scope>
    <source>
        <strain evidence="1">Niue_2</strain>
        <tissue evidence="1">Leaf</tissue>
    </source>
</reference>
<evidence type="ECO:0000313" key="2">
    <source>
        <dbReference type="Proteomes" id="UP000652761"/>
    </source>
</evidence>
<dbReference type="AlphaFoldDB" id="A0A843XSM6"/>
<gene>
    <name evidence="1" type="ORF">Taro_055108</name>
</gene>
<protein>
    <submittedName>
        <fullName evidence="1">Uncharacterized protein</fullName>
    </submittedName>
</protein>
<feature type="non-terminal residue" evidence="1">
    <location>
        <position position="285"/>
    </location>
</feature>
<comment type="caution">
    <text evidence="1">The sequence shown here is derived from an EMBL/GenBank/DDBJ whole genome shotgun (WGS) entry which is preliminary data.</text>
</comment>
<evidence type="ECO:0000313" key="1">
    <source>
        <dbReference type="EMBL" id="MQM22060.1"/>
    </source>
</evidence>
<sequence length="285" mass="31837">LGHLSTGDNGASALVTLTKRVAHEVGMFYVVNVLWASSLEHFSVLFPSCVKEDLVGHPGRYSLVGEGISAGVLGVVGPPWGLFQESRFDSFEVCPGVGTVVTTVVACGVPEWWHSWGYGWYLYPVWVMVYGVLDSLISECERLSPKDWEKHYNQSALQLESLNSSLVRAGKPPLSAEAFLDLNSINPIQELFVQWATRYSAFISLLKDLKDHQLFYPITIAHFLQRASFGKSSHFKLTLDKDQYVQGRPGVIQGVRFPSRRRKTWWVPGCSSLGVKEDQLGCWVL</sequence>
<keyword evidence="2" id="KW-1185">Reference proteome</keyword>
<name>A0A843XSM6_COLES</name>
<accession>A0A843XSM6</accession>
<dbReference type="Proteomes" id="UP000652761">
    <property type="component" value="Unassembled WGS sequence"/>
</dbReference>
<proteinExistence type="predicted"/>
<organism evidence="1 2">
    <name type="scientific">Colocasia esculenta</name>
    <name type="common">Wild taro</name>
    <name type="synonym">Arum esculentum</name>
    <dbReference type="NCBI Taxonomy" id="4460"/>
    <lineage>
        <taxon>Eukaryota</taxon>
        <taxon>Viridiplantae</taxon>
        <taxon>Streptophyta</taxon>
        <taxon>Embryophyta</taxon>
        <taxon>Tracheophyta</taxon>
        <taxon>Spermatophyta</taxon>
        <taxon>Magnoliopsida</taxon>
        <taxon>Liliopsida</taxon>
        <taxon>Araceae</taxon>
        <taxon>Aroideae</taxon>
        <taxon>Colocasieae</taxon>
        <taxon>Colocasia</taxon>
    </lineage>
</organism>